<protein>
    <submittedName>
        <fullName evidence="1">Uncharacterized protein</fullName>
    </submittedName>
</protein>
<name>A0ABS2EP20_9LACO</name>
<evidence type="ECO:0000313" key="2">
    <source>
        <dbReference type="Proteomes" id="UP000776629"/>
    </source>
</evidence>
<sequence>MVKQGQYAKASKLVHQRDNFKSKRQSQSRVIDSEQAADFLLVRYALTTKHSLPKEFRETNQRFLQELTPGILANGEVGQALQSVIVNASSRVPWQFWAQVSLTWPMMAKFLKREVPAIPLANRVYLKHLPNLSELNHLLALQFAHQVATLTLLKGQQSHQSQQLAQQLVSQLEQDGQLKWATIQALFAPFTFPINQAPDEATLSWLRQLVTFDPVSYRLPK</sequence>
<dbReference type="Proteomes" id="UP000776629">
    <property type="component" value="Unassembled WGS sequence"/>
</dbReference>
<dbReference type="RefSeq" id="WP_204776573.1">
    <property type="nucleotide sequence ID" value="NZ_JACJJQ010000022.1"/>
</dbReference>
<evidence type="ECO:0000313" key="1">
    <source>
        <dbReference type="EMBL" id="MBM6754242.1"/>
    </source>
</evidence>
<gene>
    <name evidence="1" type="ORF">H5993_05665</name>
</gene>
<dbReference type="EMBL" id="JACJJQ010000022">
    <property type="protein sequence ID" value="MBM6754242.1"/>
    <property type="molecule type" value="Genomic_DNA"/>
</dbReference>
<comment type="caution">
    <text evidence="1">The sequence shown here is derived from an EMBL/GenBank/DDBJ whole genome shotgun (WGS) entry which is preliminary data.</text>
</comment>
<proteinExistence type="predicted"/>
<reference evidence="1 2" key="1">
    <citation type="journal article" date="2021" name="Sci. Rep.">
        <title>The distribution of antibiotic resistance genes in chicken gut microbiota commensals.</title>
        <authorList>
            <person name="Juricova H."/>
            <person name="Matiasovicova J."/>
            <person name="Kubasova T."/>
            <person name="Cejkova D."/>
            <person name="Rychlik I."/>
        </authorList>
    </citation>
    <scope>NUCLEOTIDE SEQUENCE [LARGE SCALE GENOMIC DNA]</scope>
    <source>
        <strain evidence="1 2">An810</strain>
    </source>
</reference>
<keyword evidence="2" id="KW-1185">Reference proteome</keyword>
<accession>A0ABS2EP20</accession>
<organism evidence="1 2">
    <name type="scientific">Limosilactobacillus alvi</name>
    <dbReference type="NCBI Taxonomy" id="990412"/>
    <lineage>
        <taxon>Bacteria</taxon>
        <taxon>Bacillati</taxon>
        <taxon>Bacillota</taxon>
        <taxon>Bacilli</taxon>
        <taxon>Lactobacillales</taxon>
        <taxon>Lactobacillaceae</taxon>
        <taxon>Limosilactobacillus</taxon>
    </lineage>
</organism>